<dbReference type="KEGG" id="lnu:N7U66_09820"/>
<proteinExistence type="inferred from homology"/>
<comment type="caution">
    <text evidence="9">Lacks conserved residue(s) required for the propagation of feature annotation.</text>
</comment>
<evidence type="ECO:0000256" key="6">
    <source>
        <dbReference type="ARBA" id="ARBA00022801"/>
    </source>
</evidence>
<evidence type="ECO:0000256" key="4">
    <source>
        <dbReference type="ARBA" id="ARBA00022692"/>
    </source>
</evidence>
<dbReference type="AlphaFoldDB" id="A0A9E8MZF2"/>
<comment type="subcellular location">
    <subcellularLocation>
        <location evidence="9">Cell membrane</location>
        <topology evidence="9">Multi-pass membrane protein</topology>
    </subcellularLocation>
</comment>
<keyword evidence="8 9" id="KW-0472">Membrane</keyword>
<sequence length="173" mass="19229">MKNNNRTLLISLLIVFNIILDQVSKYWVRLHVAKGSNTEIFGDYLTLHNVENTGAFLGLGSDFNPILKIILLNVLPVIVLTLVLIHIFRDKNLDRFSLVGFACIIGGGIANIYDRIAYGQVTDFLHIDLGGVFRTGIFNLADVSVMVGMGCLIVGNFKKKKPEKPKKEEIINA</sequence>
<keyword evidence="4 9" id="KW-0812">Transmembrane</keyword>
<dbReference type="GO" id="GO:0004190">
    <property type="term" value="F:aspartic-type endopeptidase activity"/>
    <property type="evidence" value="ECO:0007669"/>
    <property type="project" value="UniProtKB-UniRule"/>
</dbReference>
<dbReference type="GO" id="GO:0005886">
    <property type="term" value="C:plasma membrane"/>
    <property type="evidence" value="ECO:0007669"/>
    <property type="project" value="UniProtKB-SubCell"/>
</dbReference>
<keyword evidence="2 9" id="KW-1003">Cell membrane</keyword>
<feature type="transmembrane region" description="Helical" evidence="9">
    <location>
        <begin position="66"/>
        <end position="88"/>
    </location>
</feature>
<keyword evidence="6 9" id="KW-0378">Hydrolase</keyword>
<dbReference type="GO" id="GO:0006508">
    <property type="term" value="P:proteolysis"/>
    <property type="evidence" value="ECO:0007669"/>
    <property type="project" value="UniProtKB-KW"/>
</dbReference>
<dbReference type="Pfam" id="PF01252">
    <property type="entry name" value="Peptidase_A8"/>
    <property type="match status" value="1"/>
</dbReference>
<comment type="similarity">
    <text evidence="1 9 11">Belongs to the peptidase A8 family.</text>
</comment>
<comment type="pathway">
    <text evidence="9">Protein modification; lipoprotein biosynthesis (signal peptide cleavage).</text>
</comment>
<evidence type="ECO:0000313" key="13">
    <source>
        <dbReference type="Proteomes" id="UP001164705"/>
    </source>
</evidence>
<evidence type="ECO:0000256" key="9">
    <source>
        <dbReference type="HAMAP-Rule" id="MF_00161"/>
    </source>
</evidence>
<organism evidence="12 13">
    <name type="scientific">Lacinutrix neustonica</name>
    <dbReference type="NCBI Taxonomy" id="2980107"/>
    <lineage>
        <taxon>Bacteria</taxon>
        <taxon>Pseudomonadati</taxon>
        <taxon>Bacteroidota</taxon>
        <taxon>Flavobacteriia</taxon>
        <taxon>Flavobacteriales</taxon>
        <taxon>Flavobacteriaceae</taxon>
        <taxon>Lacinutrix</taxon>
    </lineage>
</organism>
<comment type="catalytic activity">
    <reaction evidence="9 10">
        <text>Release of signal peptides from bacterial membrane prolipoproteins. Hydrolyzes -Xaa-Yaa-Zaa-|-(S,diacylglyceryl)Cys-, in which Xaa is hydrophobic (preferably Leu), and Yaa (Ala or Ser) and Zaa (Gly or Ala) have small, neutral side chains.</text>
        <dbReference type="EC" id="3.4.23.36"/>
    </reaction>
</comment>
<reference evidence="12" key="1">
    <citation type="submission" date="2022-11" db="EMBL/GenBank/DDBJ databases">
        <title>Lacinutrix neustonica HL-RS19T sp. nov., isolated from the surface microlayer sample of brackish Lake Shihwa.</title>
        <authorList>
            <person name="Choi J.Y."/>
            <person name="Hwang C.Y."/>
        </authorList>
    </citation>
    <scope>NUCLEOTIDE SEQUENCE</scope>
    <source>
        <strain evidence="12">HL-RS19</strain>
    </source>
</reference>
<dbReference type="HAMAP" id="MF_00161">
    <property type="entry name" value="LspA"/>
    <property type="match status" value="1"/>
</dbReference>
<dbReference type="PANTHER" id="PTHR33695:SF1">
    <property type="entry name" value="LIPOPROTEIN SIGNAL PEPTIDASE"/>
    <property type="match status" value="1"/>
</dbReference>
<dbReference type="PRINTS" id="PR00781">
    <property type="entry name" value="LIPOSIGPTASE"/>
</dbReference>
<name>A0A9E8MZF2_9FLAO</name>
<dbReference type="RefSeq" id="WP_267678335.1">
    <property type="nucleotide sequence ID" value="NZ_CP113088.1"/>
</dbReference>
<evidence type="ECO:0000256" key="7">
    <source>
        <dbReference type="ARBA" id="ARBA00022989"/>
    </source>
</evidence>
<evidence type="ECO:0000256" key="3">
    <source>
        <dbReference type="ARBA" id="ARBA00022670"/>
    </source>
</evidence>
<feature type="transmembrane region" description="Helical" evidence="9">
    <location>
        <begin position="95"/>
        <end position="113"/>
    </location>
</feature>
<feature type="transmembrane region" description="Helical" evidence="9">
    <location>
        <begin position="133"/>
        <end position="157"/>
    </location>
</feature>
<comment type="function">
    <text evidence="9 10">This protein specifically catalyzes the removal of signal peptides from prolipoproteins.</text>
</comment>
<evidence type="ECO:0000256" key="5">
    <source>
        <dbReference type="ARBA" id="ARBA00022750"/>
    </source>
</evidence>
<dbReference type="NCBIfam" id="TIGR00077">
    <property type="entry name" value="lspA"/>
    <property type="match status" value="1"/>
</dbReference>
<evidence type="ECO:0000256" key="1">
    <source>
        <dbReference type="ARBA" id="ARBA00006139"/>
    </source>
</evidence>
<accession>A0A9E8MZF2</accession>
<keyword evidence="3 9" id="KW-0645">Protease</keyword>
<protein>
    <recommendedName>
        <fullName evidence="9">Lipoprotein signal peptidase</fullName>
        <ecNumber evidence="9">3.4.23.36</ecNumber>
    </recommendedName>
    <alternativeName>
        <fullName evidence="9">Prolipoprotein signal peptidase</fullName>
    </alternativeName>
    <alternativeName>
        <fullName evidence="9">Signal peptidase II</fullName>
        <shortName evidence="9">SPase II</shortName>
    </alternativeName>
</protein>
<evidence type="ECO:0000256" key="8">
    <source>
        <dbReference type="ARBA" id="ARBA00023136"/>
    </source>
</evidence>
<keyword evidence="13" id="KW-1185">Reference proteome</keyword>
<dbReference type="InterPro" id="IPR001872">
    <property type="entry name" value="Peptidase_A8"/>
</dbReference>
<evidence type="ECO:0000256" key="11">
    <source>
        <dbReference type="RuleBase" id="RU004181"/>
    </source>
</evidence>
<gene>
    <name evidence="9 12" type="primary">lspA</name>
    <name evidence="12" type="ORF">N7U66_09820</name>
</gene>
<dbReference type="PANTHER" id="PTHR33695">
    <property type="entry name" value="LIPOPROTEIN SIGNAL PEPTIDASE"/>
    <property type="match status" value="1"/>
</dbReference>
<keyword evidence="5 9" id="KW-0064">Aspartyl protease</keyword>
<dbReference type="EMBL" id="CP113088">
    <property type="protein sequence ID" value="WAC03700.1"/>
    <property type="molecule type" value="Genomic_DNA"/>
</dbReference>
<keyword evidence="7 9" id="KW-1133">Transmembrane helix</keyword>
<feature type="active site" evidence="9">
    <location>
        <position position="123"/>
    </location>
</feature>
<evidence type="ECO:0000256" key="2">
    <source>
        <dbReference type="ARBA" id="ARBA00022475"/>
    </source>
</evidence>
<feature type="active site" evidence="9">
    <location>
        <position position="142"/>
    </location>
</feature>
<dbReference type="Proteomes" id="UP001164705">
    <property type="component" value="Chromosome"/>
</dbReference>
<evidence type="ECO:0000313" key="12">
    <source>
        <dbReference type="EMBL" id="WAC03700.1"/>
    </source>
</evidence>
<evidence type="ECO:0000256" key="10">
    <source>
        <dbReference type="RuleBase" id="RU000594"/>
    </source>
</evidence>
<dbReference type="EC" id="3.4.23.36" evidence="9"/>
<dbReference type="PROSITE" id="PS00855">
    <property type="entry name" value="SPASE_II"/>
    <property type="match status" value="1"/>
</dbReference>